<dbReference type="Proteomes" id="UP001583186">
    <property type="component" value="Unassembled WGS sequence"/>
</dbReference>
<evidence type="ECO:0000259" key="4">
    <source>
        <dbReference type="Pfam" id="PF04082"/>
    </source>
</evidence>
<feature type="domain" description="Xylanolytic transcriptional activator regulatory" evidence="4">
    <location>
        <begin position="35"/>
        <end position="217"/>
    </location>
</feature>
<evidence type="ECO:0000313" key="6">
    <source>
        <dbReference type="Proteomes" id="UP001583186"/>
    </source>
</evidence>
<reference evidence="5 6" key="1">
    <citation type="journal article" date="2024" name="IMA Fungus">
        <title>IMA Genome - F19 : A genome assembly and annotation guide to empower mycologists, including annotated draft genome sequences of Ceratocystis pirilliformis, Diaporthe australafricana, Fusarium ophioides, Paecilomyces lecythidis, and Sporothrix stenoceras.</title>
        <authorList>
            <person name="Aylward J."/>
            <person name="Wilson A.M."/>
            <person name="Visagie C.M."/>
            <person name="Spraker J."/>
            <person name="Barnes I."/>
            <person name="Buitendag C."/>
            <person name="Ceriani C."/>
            <person name="Del Mar Angel L."/>
            <person name="du Plessis D."/>
            <person name="Fuchs T."/>
            <person name="Gasser K."/>
            <person name="Kramer D."/>
            <person name="Li W."/>
            <person name="Munsamy K."/>
            <person name="Piso A."/>
            <person name="Price J.L."/>
            <person name="Sonnekus B."/>
            <person name="Thomas C."/>
            <person name="van der Nest A."/>
            <person name="van Dijk A."/>
            <person name="van Heerden A."/>
            <person name="van Vuuren N."/>
            <person name="Yilmaz N."/>
            <person name="Duong T.A."/>
            <person name="van der Merwe N.A."/>
            <person name="Wingfield M.J."/>
            <person name="Wingfield B.D."/>
        </authorList>
    </citation>
    <scope>NUCLEOTIDE SEQUENCE [LARGE SCALE GENOMIC DNA]</scope>
    <source>
        <strain evidence="5 6">CMW 5346</strain>
    </source>
</reference>
<keyword evidence="6" id="KW-1185">Reference proteome</keyword>
<dbReference type="EMBL" id="JAWCUI010000118">
    <property type="protein sequence ID" value="KAL1887495.1"/>
    <property type="molecule type" value="Genomic_DNA"/>
</dbReference>
<evidence type="ECO:0000256" key="3">
    <source>
        <dbReference type="SAM" id="MobiDB-lite"/>
    </source>
</evidence>
<protein>
    <recommendedName>
        <fullName evidence="4">Xylanolytic transcriptional activator regulatory domain-containing protein</fullName>
    </recommendedName>
</protein>
<dbReference type="CDD" id="cd12148">
    <property type="entry name" value="fungal_TF_MHR"/>
    <property type="match status" value="1"/>
</dbReference>
<dbReference type="PANTHER" id="PTHR31001:SF90">
    <property type="entry name" value="CENTROMERE DNA-BINDING PROTEIN COMPLEX CBF3 SUBUNIT B"/>
    <property type="match status" value="1"/>
</dbReference>
<sequence length="560" mass="62441">MTLRADDNESDILLPPNVARKVVAFHMDQLRWHHNTFHGPTFLAQCEQFWQTGTADHPLWLALYFAVCSVSLWTLLNNEPYRREVTGDFVFDETLVSRQFQAMVNTLYGENFLENLSLYAAQAIVISTRIAHNLDRTDLNAILVGAAVRIAHCLGLHKIADPHDGGNETPDVDTWHERVEIETGKRVWLQLVIQDHFQIPYTDTYVIHPSQYITPLPQNCNDDDMVARSSSVPTNSSYVRMLGRTASLIPPLLDGLGAMGARKPPAEAYQHILACDRVMRANVAQIPEFLLRDDASSTSNVPWLALARRTLAISAAEKIIMIHRPVLFDSFQGGPAFRHTRTTCVAAATTILREHEQALAEQTLSIWTHSAFCVTAAVVLGLELFHRTDHTDDTAHNYRQTLARAADRLRHRRADAMAKRGAVLIDTLLAAEEDLVLRMMRTTRSGDSTENHQKAIINDMLGRHEIMARFLARAPPKADGSVGTGSAGSTPVAIGSQTMDMSPQAQLPVLQNAVVQNGNNNTNRDHNGMNALLTTMDMDTSQDFESWFNNVFAPVYDPLL</sequence>
<feature type="region of interest" description="Disordered" evidence="3">
    <location>
        <begin position="477"/>
        <end position="496"/>
    </location>
</feature>
<proteinExistence type="predicted"/>
<gene>
    <name evidence="5" type="ORF">Sste5346_010194</name>
</gene>
<dbReference type="InterPro" id="IPR050613">
    <property type="entry name" value="Sec_Metabolite_Reg"/>
</dbReference>
<comment type="caution">
    <text evidence="5">The sequence shown here is derived from an EMBL/GenBank/DDBJ whole genome shotgun (WGS) entry which is preliminary data.</text>
</comment>
<dbReference type="PANTHER" id="PTHR31001">
    <property type="entry name" value="UNCHARACTERIZED TRANSCRIPTIONAL REGULATORY PROTEIN"/>
    <property type="match status" value="1"/>
</dbReference>
<dbReference type="InterPro" id="IPR007219">
    <property type="entry name" value="XnlR_reg_dom"/>
</dbReference>
<accession>A0ABR3YHK2</accession>
<evidence type="ECO:0000313" key="5">
    <source>
        <dbReference type="EMBL" id="KAL1887495.1"/>
    </source>
</evidence>
<comment type="subcellular location">
    <subcellularLocation>
        <location evidence="1">Nucleus</location>
    </subcellularLocation>
</comment>
<dbReference type="Pfam" id="PF04082">
    <property type="entry name" value="Fungal_trans"/>
    <property type="match status" value="1"/>
</dbReference>
<name>A0ABR3YHK2_9PEZI</name>
<keyword evidence="2" id="KW-0539">Nucleus</keyword>
<organism evidence="5 6">
    <name type="scientific">Sporothrix stenoceras</name>
    <dbReference type="NCBI Taxonomy" id="5173"/>
    <lineage>
        <taxon>Eukaryota</taxon>
        <taxon>Fungi</taxon>
        <taxon>Dikarya</taxon>
        <taxon>Ascomycota</taxon>
        <taxon>Pezizomycotina</taxon>
        <taxon>Sordariomycetes</taxon>
        <taxon>Sordariomycetidae</taxon>
        <taxon>Ophiostomatales</taxon>
        <taxon>Ophiostomataceae</taxon>
        <taxon>Sporothrix</taxon>
    </lineage>
</organism>
<evidence type="ECO:0000256" key="1">
    <source>
        <dbReference type="ARBA" id="ARBA00004123"/>
    </source>
</evidence>
<evidence type="ECO:0000256" key="2">
    <source>
        <dbReference type="ARBA" id="ARBA00023242"/>
    </source>
</evidence>